<dbReference type="Gene3D" id="1.20.1440.60">
    <property type="entry name" value="23S rRNA-intervening sequence"/>
    <property type="match status" value="1"/>
</dbReference>
<dbReference type="AlphaFoldDB" id="A0A926XWQ0"/>
<dbReference type="InterPro" id="IPR036583">
    <property type="entry name" value="23S_rRNA_IVS_sf"/>
</dbReference>
<accession>A0A926XWQ0</accession>
<evidence type="ECO:0000313" key="1">
    <source>
        <dbReference type="EMBL" id="MBD2701964.1"/>
    </source>
</evidence>
<dbReference type="PANTHER" id="PTHR38471:SF2">
    <property type="entry name" value="FOUR HELIX BUNDLE PROTEIN"/>
    <property type="match status" value="1"/>
</dbReference>
<dbReference type="PIRSF" id="PIRSF035652">
    <property type="entry name" value="CHP02436"/>
    <property type="match status" value="1"/>
</dbReference>
<dbReference type="NCBIfam" id="TIGR02436">
    <property type="entry name" value="four helix bundle protein"/>
    <property type="match status" value="1"/>
</dbReference>
<reference evidence="1" key="1">
    <citation type="submission" date="2020-09" db="EMBL/GenBank/DDBJ databases">
        <authorList>
            <person name="Kim M.K."/>
        </authorList>
    </citation>
    <scope>NUCLEOTIDE SEQUENCE</scope>
    <source>
        <strain evidence="1">BT702</strain>
    </source>
</reference>
<dbReference type="EMBL" id="JACWZY010000011">
    <property type="protein sequence ID" value="MBD2701964.1"/>
    <property type="molecule type" value="Genomic_DNA"/>
</dbReference>
<dbReference type="SUPFAM" id="SSF158446">
    <property type="entry name" value="IVS-encoded protein-like"/>
    <property type="match status" value="1"/>
</dbReference>
<evidence type="ECO:0000313" key="2">
    <source>
        <dbReference type="Proteomes" id="UP000598820"/>
    </source>
</evidence>
<name>A0A926XWQ0_9BACT</name>
<sequence length="118" mass="13853">MKKDNIVLEKSFRFAIRIIRLYQRLKETQHEYTLSKQMLRSGTSIGANVREGNNAESKADFIHKMGVAQKEADETIYWLELLKETDYLTINEFDSMYHDADELLKLIRSIIPTAKNNR</sequence>
<comment type="caution">
    <text evidence="1">The sequence shown here is derived from an EMBL/GenBank/DDBJ whole genome shotgun (WGS) entry which is preliminary data.</text>
</comment>
<keyword evidence="2" id="KW-1185">Reference proteome</keyword>
<gene>
    <name evidence="1" type="ORF">IC229_15045</name>
</gene>
<dbReference type="Proteomes" id="UP000598820">
    <property type="component" value="Unassembled WGS sequence"/>
</dbReference>
<dbReference type="RefSeq" id="WP_190887814.1">
    <property type="nucleotide sequence ID" value="NZ_JACWZY010000011.1"/>
</dbReference>
<dbReference type="InterPro" id="IPR012657">
    <property type="entry name" value="23S_rRNA-intervening_sequence"/>
</dbReference>
<protein>
    <submittedName>
        <fullName evidence="1">Four helix bundle protein</fullName>
    </submittedName>
</protein>
<dbReference type="PANTHER" id="PTHR38471">
    <property type="entry name" value="FOUR HELIX BUNDLE PROTEIN"/>
    <property type="match status" value="1"/>
</dbReference>
<proteinExistence type="predicted"/>
<dbReference type="Pfam" id="PF05635">
    <property type="entry name" value="23S_rRNA_IVP"/>
    <property type="match status" value="1"/>
</dbReference>
<organism evidence="1 2">
    <name type="scientific">Spirosoma profusum</name>
    <dbReference type="NCBI Taxonomy" id="2771354"/>
    <lineage>
        <taxon>Bacteria</taxon>
        <taxon>Pseudomonadati</taxon>
        <taxon>Bacteroidota</taxon>
        <taxon>Cytophagia</taxon>
        <taxon>Cytophagales</taxon>
        <taxon>Cytophagaceae</taxon>
        <taxon>Spirosoma</taxon>
    </lineage>
</organism>